<reference evidence="1" key="1">
    <citation type="journal article" date="2014" name="Int. J. Syst. Evol. Microbiol.">
        <title>Complete genome sequence of Corynebacterium casei LMG S-19264T (=DSM 44701T), isolated from a smear-ripened cheese.</title>
        <authorList>
            <consortium name="US DOE Joint Genome Institute (JGI-PGF)"/>
            <person name="Walter F."/>
            <person name="Albersmeier A."/>
            <person name="Kalinowski J."/>
            <person name="Ruckert C."/>
        </authorList>
    </citation>
    <scope>NUCLEOTIDE SEQUENCE</scope>
    <source>
        <strain evidence="1">CGMCC 1.12698</strain>
    </source>
</reference>
<dbReference type="InterPro" id="IPR025942">
    <property type="entry name" value="SpoVIF"/>
</dbReference>
<organism evidence="1 2">
    <name type="scientific">Priestia taiwanensis</name>
    <dbReference type="NCBI Taxonomy" id="1347902"/>
    <lineage>
        <taxon>Bacteria</taxon>
        <taxon>Bacillati</taxon>
        <taxon>Bacillota</taxon>
        <taxon>Bacilli</taxon>
        <taxon>Bacillales</taxon>
        <taxon>Bacillaceae</taxon>
        <taxon>Priestia</taxon>
    </lineage>
</organism>
<dbReference type="AlphaFoldDB" id="A0A917AIR8"/>
<keyword evidence="2" id="KW-1185">Reference proteome</keyword>
<sequence>MTGNNGNGNVFDKIQQSANVNKDSIFKLADSVKDANFKDEETVRQLVRQIALLAGKAVTKEKEDQIVKAVVTNNMPLDFASLSNMFKK</sequence>
<evidence type="ECO:0000313" key="1">
    <source>
        <dbReference type="EMBL" id="GGE56191.1"/>
    </source>
</evidence>
<name>A0A917AIR8_9BACI</name>
<dbReference type="RefSeq" id="WP_188386692.1">
    <property type="nucleotide sequence ID" value="NZ_BMFK01000001.1"/>
</dbReference>
<reference evidence="1" key="2">
    <citation type="submission" date="2020-09" db="EMBL/GenBank/DDBJ databases">
        <authorList>
            <person name="Sun Q."/>
            <person name="Zhou Y."/>
        </authorList>
    </citation>
    <scope>NUCLEOTIDE SEQUENCE</scope>
    <source>
        <strain evidence="1">CGMCC 1.12698</strain>
    </source>
</reference>
<gene>
    <name evidence="1" type="ORF">GCM10007140_03110</name>
</gene>
<proteinExistence type="predicted"/>
<dbReference type="Pfam" id="PF14069">
    <property type="entry name" value="SpoVIF"/>
    <property type="match status" value="1"/>
</dbReference>
<dbReference type="EMBL" id="BMFK01000001">
    <property type="protein sequence ID" value="GGE56191.1"/>
    <property type="molecule type" value="Genomic_DNA"/>
</dbReference>
<dbReference type="Proteomes" id="UP000605259">
    <property type="component" value="Unassembled WGS sequence"/>
</dbReference>
<protein>
    <submittedName>
        <fullName evidence="1">Stage VI sporulation protein F</fullName>
    </submittedName>
</protein>
<accession>A0A917AIR8</accession>
<comment type="caution">
    <text evidence="1">The sequence shown here is derived from an EMBL/GenBank/DDBJ whole genome shotgun (WGS) entry which is preliminary data.</text>
</comment>
<evidence type="ECO:0000313" key="2">
    <source>
        <dbReference type="Proteomes" id="UP000605259"/>
    </source>
</evidence>